<feature type="transmembrane region" description="Helical" evidence="5">
    <location>
        <begin position="296"/>
        <end position="317"/>
    </location>
</feature>
<evidence type="ECO:0000256" key="4">
    <source>
        <dbReference type="ARBA" id="ARBA00023136"/>
    </source>
</evidence>
<dbReference type="KEGG" id="frc:KX01_1805"/>
<feature type="transmembrane region" description="Helical" evidence="5">
    <location>
        <begin position="470"/>
        <end position="488"/>
    </location>
</feature>
<protein>
    <submittedName>
        <fullName evidence="6">Amino acid permease family protein</fullName>
    </submittedName>
</protein>
<dbReference type="InterPro" id="IPR052962">
    <property type="entry name" value="AA_Transporter_AGT"/>
</dbReference>
<dbReference type="Proteomes" id="UP000182521">
    <property type="component" value="Chromosome"/>
</dbReference>
<comment type="subcellular location">
    <subcellularLocation>
        <location evidence="1">Membrane</location>
        <topology evidence="1">Multi-pass membrane protein</topology>
    </subcellularLocation>
</comment>
<evidence type="ECO:0000313" key="6">
    <source>
        <dbReference type="EMBL" id="APC96821.1"/>
    </source>
</evidence>
<feature type="transmembrane region" description="Helical" evidence="5">
    <location>
        <begin position="194"/>
        <end position="215"/>
    </location>
</feature>
<dbReference type="AlphaFoldDB" id="A0A1J0KST0"/>
<evidence type="ECO:0000256" key="3">
    <source>
        <dbReference type="ARBA" id="ARBA00022989"/>
    </source>
</evidence>
<evidence type="ECO:0000256" key="1">
    <source>
        <dbReference type="ARBA" id="ARBA00004141"/>
    </source>
</evidence>
<evidence type="ECO:0000313" key="7">
    <source>
        <dbReference type="Proteomes" id="UP000182521"/>
    </source>
</evidence>
<feature type="transmembrane region" description="Helical" evidence="5">
    <location>
        <begin position="7"/>
        <end position="28"/>
    </location>
</feature>
<dbReference type="PANTHER" id="PTHR47547">
    <property type="match status" value="1"/>
</dbReference>
<feature type="transmembrane region" description="Helical" evidence="5">
    <location>
        <begin position="494"/>
        <end position="517"/>
    </location>
</feature>
<keyword evidence="3 5" id="KW-1133">Transmembrane helix</keyword>
<dbReference type="GO" id="GO:0022857">
    <property type="term" value="F:transmembrane transporter activity"/>
    <property type="evidence" value="ECO:0007669"/>
    <property type="project" value="InterPro"/>
</dbReference>
<dbReference type="Gene3D" id="1.20.1740.10">
    <property type="entry name" value="Amino acid/polyamine transporter I"/>
    <property type="match status" value="1"/>
</dbReference>
<dbReference type="InterPro" id="IPR002293">
    <property type="entry name" value="AA/rel_permease1"/>
</dbReference>
<feature type="transmembrane region" description="Helical" evidence="5">
    <location>
        <begin position="123"/>
        <end position="148"/>
    </location>
</feature>
<feature type="transmembrane region" description="Helical" evidence="5">
    <location>
        <begin position="405"/>
        <end position="425"/>
    </location>
</feature>
<dbReference type="EMBL" id="CP009654">
    <property type="protein sequence ID" value="APC96821.1"/>
    <property type="molecule type" value="Genomic_DNA"/>
</dbReference>
<feature type="transmembrane region" description="Helical" evidence="5">
    <location>
        <begin position="431"/>
        <end position="449"/>
    </location>
</feature>
<dbReference type="Pfam" id="PF13520">
    <property type="entry name" value="AA_permease_2"/>
    <property type="match status" value="1"/>
</dbReference>
<dbReference type="PANTHER" id="PTHR47547:SF1">
    <property type="entry name" value="ASPARTATE-PROTON SYMPORTER"/>
    <property type="match status" value="1"/>
</dbReference>
<name>A0A1J0KST0_9GAMM</name>
<dbReference type="GO" id="GO:0016020">
    <property type="term" value="C:membrane"/>
    <property type="evidence" value="ECO:0007669"/>
    <property type="project" value="UniProtKB-SubCell"/>
</dbReference>
<sequence>MERRSLSTFSLVAMGVGAIMGSGWMFAAQYTSQTAGPASFFSWIIGALLMLFIALVFAEVCTIVPVEGSTSRIPHITHGTLTSYIFAWITWISYLVLAPIEVQAVIQYLAVFYPDLINASKEGALSVVGFPVATIMLLGFCIINFYSLKWLAKINNVITLFKVLVPVFISIVFIVFCFTLPALKDLKAEPIEMIPFGFDGVLAAVSVGGIAYAFTGFKTIVELAGSTKNPRKSIPFATIGAILICLVVFLFLQFAYLLVMSKYVHGNNWDTITISGEATSSFGPFAVMAQHFGEKWVMYPLYFGAIVFPLMAGLIYFSIAQKSLGAMVANGYLPNILGKLTPITKKPVYAIGFNFLIALVMFAPFPGWQEMATFLTSLIALTYVTGSTSTMALRHHLPDIHRPFRLKFAYLICTLGIFAASLVFLWSGWVIISKAGVALIIAIVMLGAYRIFRHDKSEDIHWNFRESIWFWFYIVAVTLVSYFSTFGGTGLLNFYYSTLALLVISFITITIAKYLCLPGDEMLEGIKQAISNDNYV</sequence>
<feature type="transmembrane region" description="Helical" evidence="5">
    <location>
        <begin position="40"/>
        <end position="64"/>
    </location>
</feature>
<feature type="transmembrane region" description="Helical" evidence="5">
    <location>
        <begin position="236"/>
        <end position="259"/>
    </location>
</feature>
<accession>A0A1J0KST0</accession>
<feature type="transmembrane region" description="Helical" evidence="5">
    <location>
        <begin position="371"/>
        <end position="393"/>
    </location>
</feature>
<gene>
    <name evidence="6" type="ORF">KX01_1805</name>
</gene>
<keyword evidence="4 5" id="KW-0472">Membrane</keyword>
<keyword evidence="7" id="KW-1185">Reference proteome</keyword>
<keyword evidence="2 5" id="KW-0812">Transmembrane</keyword>
<feature type="transmembrane region" description="Helical" evidence="5">
    <location>
        <begin position="348"/>
        <end position="365"/>
    </location>
</feature>
<evidence type="ECO:0000256" key="5">
    <source>
        <dbReference type="SAM" id="Phobius"/>
    </source>
</evidence>
<proteinExistence type="predicted"/>
<organism evidence="6 7">
    <name type="scientific">Francisella frigiditurris</name>
    <dbReference type="NCBI Taxonomy" id="1542390"/>
    <lineage>
        <taxon>Bacteria</taxon>
        <taxon>Pseudomonadati</taxon>
        <taxon>Pseudomonadota</taxon>
        <taxon>Gammaproteobacteria</taxon>
        <taxon>Thiotrichales</taxon>
        <taxon>Francisellaceae</taxon>
        <taxon>Francisella</taxon>
    </lineage>
</organism>
<dbReference type="OrthoDB" id="5616730at2"/>
<dbReference type="RefSeq" id="WP_071664655.1">
    <property type="nucleotide sequence ID" value="NZ_CP009654.1"/>
</dbReference>
<feature type="transmembrane region" description="Helical" evidence="5">
    <location>
        <begin position="85"/>
        <end position="111"/>
    </location>
</feature>
<dbReference type="PIRSF" id="PIRSF006060">
    <property type="entry name" value="AA_transporter"/>
    <property type="match status" value="1"/>
</dbReference>
<dbReference type="STRING" id="1542390.KX01_1805"/>
<reference evidence="7" key="1">
    <citation type="submission" date="2014-10" db="EMBL/GenBank/DDBJ databases">
        <authorList>
            <person name="Kuske C.R."/>
            <person name="Challacombe J.F."/>
            <person name="Daligault H.E."/>
            <person name="Davenport K.W."/>
            <person name="Johnson S.L."/>
            <person name="Siddaramappa S."/>
            <person name="Petersen J.M."/>
        </authorList>
    </citation>
    <scope>NUCLEOTIDE SEQUENCE [LARGE SCALE GENOMIC DNA]</scope>
    <source>
        <strain evidence="7">CA97-1460</strain>
    </source>
</reference>
<feature type="transmembrane region" description="Helical" evidence="5">
    <location>
        <begin position="160"/>
        <end position="182"/>
    </location>
</feature>
<evidence type="ECO:0000256" key="2">
    <source>
        <dbReference type="ARBA" id="ARBA00022692"/>
    </source>
</evidence>